<dbReference type="InterPro" id="IPR029058">
    <property type="entry name" value="AB_hydrolase_fold"/>
</dbReference>
<keyword evidence="6 14" id="KW-0812">Transmembrane</keyword>
<evidence type="ECO:0000313" key="17">
    <source>
        <dbReference type="EMBL" id="KAB5594344.1"/>
    </source>
</evidence>
<comment type="function">
    <text evidence="13">ADP:ATP antiporter that mediates import of ADP into the mitochondrial matrix for ATP synthesis, and export of ATP out to fuel the cell. Cycles between the cytoplasmic-open state (c-state) and the matrix-open state (m-state): operates by the alternating access mechanism with a single substrate-binding site intermittently exposed to either the cytosolic (c-state) or matrix (m-state) side of the inner mitochondrial membrane.</text>
</comment>
<evidence type="ECO:0000256" key="8">
    <source>
        <dbReference type="ARBA" id="ARBA00022792"/>
    </source>
</evidence>
<comment type="subunit">
    <text evidence="3">Monomer.</text>
</comment>
<dbReference type="GO" id="GO:0005743">
    <property type="term" value="C:mitochondrial inner membrane"/>
    <property type="evidence" value="ECO:0007669"/>
    <property type="project" value="UniProtKB-SubCell"/>
</dbReference>
<dbReference type="EMBL" id="SSOP01000022">
    <property type="protein sequence ID" value="KAB5594344.1"/>
    <property type="molecule type" value="Genomic_DNA"/>
</dbReference>
<comment type="catalytic activity">
    <reaction evidence="12">
        <text>ADP(in) + ATP(out) = ADP(out) + ATP(in)</text>
        <dbReference type="Rhea" id="RHEA:34999"/>
        <dbReference type="ChEBI" id="CHEBI:30616"/>
        <dbReference type="ChEBI" id="CHEBI:456216"/>
    </reaction>
    <physiologicalReaction direction="left-to-right" evidence="12">
        <dbReference type="Rhea" id="RHEA:35000"/>
    </physiologicalReaction>
</comment>
<comment type="subcellular location">
    <subcellularLocation>
        <location evidence="1">Mitochondrion inner membrane</location>
        <topology evidence="1">Multi-pass membrane protein</topology>
    </subcellularLocation>
</comment>
<evidence type="ECO:0000256" key="3">
    <source>
        <dbReference type="ARBA" id="ARBA00011245"/>
    </source>
</evidence>
<dbReference type="SUPFAM" id="SSF53474">
    <property type="entry name" value="alpha/beta-Hydrolases"/>
    <property type="match status" value="1"/>
</dbReference>
<dbReference type="AlphaFoldDB" id="A0A5N5QRL1"/>
<dbReference type="InterPro" id="IPR002113">
    <property type="entry name" value="ADT_euk_type"/>
</dbReference>
<dbReference type="Gene3D" id="3.40.50.1820">
    <property type="entry name" value="alpha/beta hydrolase"/>
    <property type="match status" value="1"/>
</dbReference>
<keyword evidence="11 14" id="KW-0472">Membrane</keyword>
<feature type="repeat" description="Solcar" evidence="14">
    <location>
        <begin position="12"/>
        <end position="105"/>
    </location>
</feature>
<dbReference type="InterPro" id="IPR023395">
    <property type="entry name" value="MCP_dom_sf"/>
</dbReference>
<dbReference type="InterPro" id="IPR002067">
    <property type="entry name" value="MCP"/>
</dbReference>
<keyword evidence="4" id="KW-0813">Transport</keyword>
<accession>A0A5N5QRL1</accession>
<dbReference type="PANTHER" id="PTHR45635:SF14">
    <property type="entry name" value="ADP_ATP TRANSLOCASE"/>
    <property type="match status" value="1"/>
</dbReference>
<evidence type="ECO:0000259" key="16">
    <source>
        <dbReference type="Pfam" id="PF07859"/>
    </source>
</evidence>
<keyword evidence="8" id="KW-0999">Mitochondrion inner membrane</keyword>
<evidence type="ECO:0000256" key="4">
    <source>
        <dbReference type="ARBA" id="ARBA00022448"/>
    </source>
</evidence>
<dbReference type="FunFam" id="1.50.40.10:FF:000001">
    <property type="entry name" value="ADP,ATP carrier protein, mitochondrial"/>
    <property type="match status" value="1"/>
</dbReference>
<proteinExistence type="inferred from homology"/>
<dbReference type="InterPro" id="IPR018108">
    <property type="entry name" value="MCP_transmembrane"/>
</dbReference>
<dbReference type="GO" id="GO:0140021">
    <property type="term" value="P:mitochondrial ADP transmembrane transport"/>
    <property type="evidence" value="ECO:0007669"/>
    <property type="project" value="InterPro"/>
</dbReference>
<evidence type="ECO:0000256" key="11">
    <source>
        <dbReference type="ARBA" id="ARBA00023136"/>
    </source>
</evidence>
<dbReference type="SUPFAM" id="SSF103506">
    <property type="entry name" value="Mitochondrial carrier"/>
    <property type="match status" value="1"/>
</dbReference>
<evidence type="ECO:0000256" key="5">
    <source>
        <dbReference type="ARBA" id="ARBA00022449"/>
    </source>
</evidence>
<dbReference type="Pfam" id="PF00153">
    <property type="entry name" value="Mito_carr"/>
    <property type="match status" value="3"/>
</dbReference>
<comment type="caution">
    <text evidence="17">The sequence shown here is derived from an EMBL/GenBank/DDBJ whole genome shotgun (WGS) entry which is preliminary data.</text>
</comment>
<dbReference type="Gene3D" id="1.50.40.10">
    <property type="entry name" value="Mitochondrial carrier domain"/>
    <property type="match status" value="1"/>
</dbReference>
<protein>
    <submittedName>
        <fullName evidence="17">ADP,ATP carrier protein</fullName>
    </submittedName>
</protein>
<evidence type="ECO:0000256" key="13">
    <source>
        <dbReference type="ARBA" id="ARBA00045250"/>
    </source>
</evidence>
<evidence type="ECO:0000313" key="18">
    <source>
        <dbReference type="Proteomes" id="UP000383932"/>
    </source>
</evidence>
<feature type="repeat" description="Solcar" evidence="14">
    <location>
        <begin position="217"/>
        <end position="303"/>
    </location>
</feature>
<name>A0A5N5QRL1_9AGAM</name>
<feature type="transmembrane region" description="Helical" evidence="15">
    <location>
        <begin position="180"/>
        <end position="199"/>
    </location>
</feature>
<evidence type="ECO:0000256" key="14">
    <source>
        <dbReference type="PROSITE-ProRule" id="PRU00282"/>
    </source>
</evidence>
<dbReference type="PRINTS" id="PR00926">
    <property type="entry name" value="MITOCARRIER"/>
</dbReference>
<gene>
    <name evidence="17" type="ORF">CTheo_2274</name>
</gene>
<keyword evidence="9 15" id="KW-1133">Transmembrane helix</keyword>
<feature type="repeat" description="Solcar" evidence="14">
    <location>
        <begin position="116"/>
        <end position="209"/>
    </location>
</feature>
<keyword evidence="7" id="KW-0677">Repeat</keyword>
<reference evidence="17 18" key="1">
    <citation type="journal article" date="2019" name="Fungal Biol. Biotechnol.">
        <title>Draft genome sequence of fastidious pathogen Ceratobasidium theobromae, which causes vascular-streak dieback in Theobroma cacao.</title>
        <authorList>
            <person name="Ali S.S."/>
            <person name="Asman A."/>
            <person name="Shao J."/>
            <person name="Firmansyah A.P."/>
            <person name="Susilo A.W."/>
            <person name="Rosmana A."/>
            <person name="McMahon P."/>
            <person name="Junaid M."/>
            <person name="Guest D."/>
            <person name="Kheng T.Y."/>
            <person name="Meinhardt L.W."/>
            <person name="Bailey B.A."/>
        </authorList>
    </citation>
    <scope>NUCLEOTIDE SEQUENCE [LARGE SCALE GENOMIC DNA]</scope>
    <source>
        <strain evidence="17 18">CT2</strain>
    </source>
</reference>
<dbReference type="PANTHER" id="PTHR45635">
    <property type="entry name" value="ADP,ATP CARRIER PROTEIN 1-RELATED-RELATED"/>
    <property type="match status" value="1"/>
</dbReference>
<comment type="similarity">
    <text evidence="2">Belongs to the mitochondrial carrier (TC 2.A.29) family.</text>
</comment>
<feature type="transmembrane region" description="Helical" evidence="15">
    <location>
        <begin position="219"/>
        <end position="240"/>
    </location>
</feature>
<organism evidence="17 18">
    <name type="scientific">Ceratobasidium theobromae</name>
    <dbReference type="NCBI Taxonomy" id="1582974"/>
    <lineage>
        <taxon>Eukaryota</taxon>
        <taxon>Fungi</taxon>
        <taxon>Dikarya</taxon>
        <taxon>Basidiomycota</taxon>
        <taxon>Agaricomycotina</taxon>
        <taxon>Agaricomycetes</taxon>
        <taxon>Cantharellales</taxon>
        <taxon>Ceratobasidiaceae</taxon>
        <taxon>Ceratobasidium</taxon>
    </lineage>
</organism>
<evidence type="ECO:0000256" key="2">
    <source>
        <dbReference type="ARBA" id="ARBA00006375"/>
    </source>
</evidence>
<evidence type="ECO:0000256" key="10">
    <source>
        <dbReference type="ARBA" id="ARBA00023128"/>
    </source>
</evidence>
<evidence type="ECO:0000256" key="1">
    <source>
        <dbReference type="ARBA" id="ARBA00004448"/>
    </source>
</evidence>
<evidence type="ECO:0000256" key="15">
    <source>
        <dbReference type="SAM" id="Phobius"/>
    </source>
</evidence>
<dbReference type="OrthoDB" id="270584at2759"/>
<keyword evidence="18" id="KW-1185">Reference proteome</keyword>
<dbReference type="InterPro" id="IPR013094">
    <property type="entry name" value="AB_hydrolase_3"/>
</dbReference>
<evidence type="ECO:0000256" key="7">
    <source>
        <dbReference type="ARBA" id="ARBA00022737"/>
    </source>
</evidence>
<dbReference type="Pfam" id="PF07859">
    <property type="entry name" value="Abhydrolase_3"/>
    <property type="match status" value="1"/>
</dbReference>
<dbReference type="GO" id="GO:0005471">
    <property type="term" value="F:ATP:ADP antiporter activity"/>
    <property type="evidence" value="ECO:0007669"/>
    <property type="project" value="InterPro"/>
</dbReference>
<keyword evidence="10" id="KW-0496">Mitochondrion</keyword>
<dbReference type="Proteomes" id="UP000383932">
    <property type="component" value="Unassembled WGS sequence"/>
</dbReference>
<dbReference type="PROSITE" id="PS50920">
    <property type="entry name" value="SOLCAR"/>
    <property type="match status" value="3"/>
</dbReference>
<evidence type="ECO:0000256" key="9">
    <source>
        <dbReference type="ARBA" id="ARBA00022989"/>
    </source>
</evidence>
<keyword evidence="5" id="KW-0050">Antiport</keyword>
<sequence length="639" mass="70261">MADIAKRTKSPKDFAIDFMMGGVSAAVAKTSAAPIERIKLLIQNQDEMIKQGRLASPYKGVVDCFRRTYADEGLVSLWRGNTANVIRYFPTQALNFAFKDYFKSLFGFRKQDGYWRWFAGNVASGGAAGASSLLFVYSLDYARTRLANDAKSAKKGGGERQFNGLVDVYRKTLASDGIAGLYRGFVPSVVGIIVYRGLYFGVYDSLKPVVLVGALQGSFFASFMLGWGVTIGAGLASYPLDTIRRRMMMTSGSAVHYKSMFDAGSQIIAKEGTMSLFKGAGANILRGVAGAGVLSLYDKLQQVLFGKVYSGGSVSMRKSIQPWAQALPFRSMPAQAISPTYTLQYNYERGILADVYLPLSQHRLVVPAVLYWHGGGKFAALISIIFKNDALDLVNWTTSQNTGLNEALRQVGERLSIEPSRIVVAGSSAGSYLTYLAAVRAQPEYPLRGVLSMYGMGGNFLIPHYLQRKTKPFFRGRPLLDPTNFDELLNISRPPAVVNGSVLEYGTDGFPASPRMLVTRVMLQEGIFLDYLTGDPGLSERLRLLDQPTVSDVPSQHHVLFPEVGLTSSFPPTCLVHGTKDSAVLIEESRALHERLIAMEVPCRLFEVDGAEHSFDCQETHDELLDQVFQMVQGWLEQS</sequence>
<dbReference type="GO" id="GO:0016787">
    <property type="term" value="F:hydrolase activity"/>
    <property type="evidence" value="ECO:0007669"/>
    <property type="project" value="InterPro"/>
</dbReference>
<feature type="domain" description="Alpha/beta hydrolase fold-3" evidence="16">
    <location>
        <begin position="388"/>
        <end position="488"/>
    </location>
</feature>
<dbReference type="PRINTS" id="PR00927">
    <property type="entry name" value="ADPTRNSLCASE"/>
</dbReference>
<dbReference type="GO" id="GO:1990544">
    <property type="term" value="P:mitochondrial ATP transmembrane transport"/>
    <property type="evidence" value="ECO:0007669"/>
    <property type="project" value="InterPro"/>
</dbReference>
<evidence type="ECO:0000256" key="12">
    <source>
        <dbReference type="ARBA" id="ARBA00024143"/>
    </source>
</evidence>
<evidence type="ECO:0000256" key="6">
    <source>
        <dbReference type="ARBA" id="ARBA00022692"/>
    </source>
</evidence>